<feature type="transmembrane region" description="Helical" evidence="2">
    <location>
        <begin position="319"/>
        <end position="345"/>
    </location>
</feature>
<dbReference type="GO" id="GO:0046854">
    <property type="term" value="P:phosphatidylinositol phosphate biosynthetic process"/>
    <property type="evidence" value="ECO:0007669"/>
    <property type="project" value="TreeGrafter"/>
</dbReference>
<keyword evidence="2" id="KW-0472">Membrane</keyword>
<feature type="transmembrane region" description="Helical" evidence="2">
    <location>
        <begin position="247"/>
        <end position="270"/>
    </location>
</feature>
<dbReference type="CDD" id="cd00139">
    <property type="entry name" value="PIPKc"/>
    <property type="match status" value="1"/>
</dbReference>
<dbReference type="InterPro" id="IPR002498">
    <property type="entry name" value="PInositol-4-P-4/5-kinase_core"/>
</dbReference>
<feature type="transmembrane region" description="Helical" evidence="2">
    <location>
        <begin position="169"/>
        <end position="190"/>
    </location>
</feature>
<dbReference type="PANTHER" id="PTHR23086:SF8">
    <property type="entry name" value="PHOSPHATIDYLINOSITOL 5-PHOSPHATE 4-KINASE, ISOFORM A"/>
    <property type="match status" value="1"/>
</dbReference>
<dbReference type="Gene3D" id="3.30.810.10">
    <property type="entry name" value="2-Layer Sandwich"/>
    <property type="match status" value="1"/>
</dbReference>
<dbReference type="Gene3D" id="1.20.1070.10">
    <property type="entry name" value="Rhodopsin 7-helix transmembrane proteins"/>
    <property type="match status" value="1"/>
</dbReference>
<name>A0A0P1ANT4_PLAHL</name>
<evidence type="ECO:0000313" key="5">
    <source>
        <dbReference type="Proteomes" id="UP000054928"/>
    </source>
</evidence>
<dbReference type="SUPFAM" id="SSF81321">
    <property type="entry name" value="Family A G protein-coupled receptor-like"/>
    <property type="match status" value="1"/>
</dbReference>
<dbReference type="STRING" id="4781.A0A0P1ANT4"/>
<dbReference type="EMBL" id="CCYD01000645">
    <property type="protein sequence ID" value="CEG42738.1"/>
    <property type="molecule type" value="Genomic_DNA"/>
</dbReference>
<dbReference type="SMART" id="SM00330">
    <property type="entry name" value="PIPKc"/>
    <property type="match status" value="1"/>
</dbReference>
<dbReference type="OrthoDB" id="70770at2759"/>
<dbReference type="SUPFAM" id="SSF56104">
    <property type="entry name" value="SAICAR synthase-like"/>
    <property type="match status" value="2"/>
</dbReference>
<keyword evidence="1 4" id="KW-0418">Kinase</keyword>
<feature type="domain" description="PIPK" evidence="3">
    <location>
        <begin position="724"/>
        <end position="1113"/>
    </location>
</feature>
<feature type="transmembrane region" description="Helical" evidence="2">
    <location>
        <begin position="108"/>
        <end position="128"/>
    </location>
</feature>
<organism evidence="4 5">
    <name type="scientific">Plasmopara halstedii</name>
    <name type="common">Downy mildew of sunflower</name>
    <dbReference type="NCBI Taxonomy" id="4781"/>
    <lineage>
        <taxon>Eukaryota</taxon>
        <taxon>Sar</taxon>
        <taxon>Stramenopiles</taxon>
        <taxon>Oomycota</taxon>
        <taxon>Peronosporomycetes</taxon>
        <taxon>Peronosporales</taxon>
        <taxon>Peronosporaceae</taxon>
        <taxon>Plasmopara</taxon>
    </lineage>
</organism>
<dbReference type="Gene3D" id="3.30.800.10">
    <property type="entry name" value="Phosphatidylinositol Phosphate Kinase II Beta"/>
    <property type="match status" value="1"/>
</dbReference>
<dbReference type="InterPro" id="IPR023610">
    <property type="entry name" value="PInositol-4/5-P-5/4-kinase"/>
</dbReference>
<accession>A0A0P1ANT4</accession>
<keyword evidence="5" id="KW-1185">Reference proteome</keyword>
<dbReference type="GeneID" id="36408045"/>
<dbReference type="GO" id="GO:0016308">
    <property type="term" value="F:1-phosphatidylinositol-4-phosphate 5-kinase activity"/>
    <property type="evidence" value="ECO:0007669"/>
    <property type="project" value="TreeGrafter"/>
</dbReference>
<evidence type="ECO:0000256" key="1">
    <source>
        <dbReference type="PROSITE-ProRule" id="PRU00781"/>
    </source>
</evidence>
<proteinExistence type="predicted"/>
<dbReference type="InterPro" id="IPR027483">
    <property type="entry name" value="PInositol-4-P-4/5-kinase_C_sf"/>
</dbReference>
<feature type="transmembrane region" description="Helical" evidence="2">
    <location>
        <begin position="366"/>
        <end position="386"/>
    </location>
</feature>
<protein>
    <submittedName>
        <fullName evidence="4">Phosphatidylinositol-4-phosphate-5-kinase (Pi-PIPK-D9/GPCR-PIPK/PiGK9)</fullName>
    </submittedName>
</protein>
<dbReference type="PROSITE" id="PS51455">
    <property type="entry name" value="PIPK"/>
    <property type="match status" value="1"/>
</dbReference>
<dbReference type="PANTHER" id="PTHR23086">
    <property type="entry name" value="PHOSPHATIDYLINOSITOL-4-PHOSPHATE 5-KINASE"/>
    <property type="match status" value="1"/>
</dbReference>
<dbReference type="RefSeq" id="XP_024579107.1">
    <property type="nucleotide sequence ID" value="XM_024728651.1"/>
</dbReference>
<reference evidence="5" key="1">
    <citation type="submission" date="2014-09" db="EMBL/GenBank/DDBJ databases">
        <authorList>
            <person name="Sharma Rahul"/>
            <person name="Thines Marco"/>
        </authorList>
    </citation>
    <scope>NUCLEOTIDE SEQUENCE [LARGE SCALE GENOMIC DNA]</scope>
</reference>
<keyword evidence="1" id="KW-0067">ATP-binding</keyword>
<evidence type="ECO:0000313" key="4">
    <source>
        <dbReference type="EMBL" id="CEG42738.1"/>
    </source>
</evidence>
<dbReference type="Proteomes" id="UP000054928">
    <property type="component" value="Unassembled WGS sequence"/>
</dbReference>
<sequence>MRGLHPSSPDSSSQYQAMLTPTQTAQEFELLVEGVVRGPSHSHALSAILGANTRDSTSLSTLLDWRPSSQVQLHANSSTSVQVTGNIKSEFLWMVPYWKQWRRRWNKVVFWSIALVIFTASFVLTFAFPKQVATFLPLVLGSGLSLLSTVIIFGSFLKRRRLQKRPNDCLAYVALSDFGFAILTLVHVMIMCNATNGECRSLVMIPCTISISVDLFLLLTGIGWFGAAILHLFVSISNPFANHKRQLILYHVVVWGGSVLASTILPFSLFSEYTQEKYQLTNTELCRIVSLVFPLLPTDAIKSKSMKRHRIAQWQDLNLAFYGIVGGTVILIIFAAQLGLFISWWRSNSGTIIALKARRRLLKRMTIYVHAFTSMWIVLIAIFFIYRTNIQALEEIQVNDSNVPNDAKMNILRLCFHFLVTGKGFVTSIVWLSVNKPCCVLELVSCGLHHCTNNDEDASLDHSASLSASSSDSYTRNYTETTCTTRVPYENGHVVQEPIISPTFYDTGTHDVLQSQDQPSFPTFDQISRLSRLSASYETSTIESYEASQSHEILQREIIYYTVCGITKAIIRAAERANVRSSEVIETRATLNDCENGIETTLFVDDQDHHSVLSNVQNVPPRRYCVPRVPHSITPSHSLDAFDEEVQRSSHLLPRPTSFSCVSRRDSTSFRSSQETFQSNLLVETRPCLINSQSRSRNSLYPVSQVPFELFEQEIELQSTRSSSDEPIEETSTRSAVFAGFRRTATSAFNQRRGGYRGRSKSSGSEIFQSWISREMIPDEIKPKVFVDYAPRAFRAIRLAFQLSDEKYLASFRTTAKERVSSGSSGAFMFFSGDKSLLVKSLKEKECRALVHMAPAYARYLTGNPHSRLIRFFGCHRVRLYGRNFYFAVMSNVLHSEGHTSMILEKYDVKGSWVNRQARRPQSGDRVTCAECDASYIFDNGDEISSVIDNQDGCNSIETSTFPFHIHRPDIVFKDLDLKRTLQLPRHIAMHLHTQLRSDCEFLRDRGIMDYSLLIGIHKCHSRSQSLNERNDSIEIEASIHHCEDINSGMNLAPLGEKEIYFIGIIDILQEWDWEKQFEKAGKVLLGKCARGISAIAPTAYCRRFQARCTQILLGGPAPETLDPNWDEMDLNGREKSRLNSKNVKEMAVLT</sequence>
<dbReference type="GO" id="GO:0005524">
    <property type="term" value="F:ATP binding"/>
    <property type="evidence" value="ECO:0007669"/>
    <property type="project" value="UniProtKB-UniRule"/>
</dbReference>
<dbReference type="Pfam" id="PF01504">
    <property type="entry name" value="PIP5K"/>
    <property type="match status" value="1"/>
</dbReference>
<feature type="transmembrane region" description="Helical" evidence="2">
    <location>
        <begin position="202"/>
        <end position="235"/>
    </location>
</feature>
<feature type="transmembrane region" description="Helical" evidence="2">
    <location>
        <begin position="134"/>
        <end position="157"/>
    </location>
</feature>
<keyword evidence="2" id="KW-1133">Transmembrane helix</keyword>
<dbReference type="GO" id="GO:0005886">
    <property type="term" value="C:plasma membrane"/>
    <property type="evidence" value="ECO:0007669"/>
    <property type="project" value="TreeGrafter"/>
</dbReference>
<dbReference type="AlphaFoldDB" id="A0A0P1ANT4"/>
<evidence type="ECO:0000259" key="3">
    <source>
        <dbReference type="PROSITE" id="PS51455"/>
    </source>
</evidence>
<keyword evidence="2" id="KW-0812">Transmembrane</keyword>
<keyword evidence="1" id="KW-0808">Transferase</keyword>
<keyword evidence="1" id="KW-0547">Nucleotide-binding</keyword>
<dbReference type="InterPro" id="IPR027484">
    <property type="entry name" value="PInositol-4-P-5-kinase_N"/>
</dbReference>
<dbReference type="OMA" id="WRSNSGT"/>
<evidence type="ECO:0000256" key="2">
    <source>
        <dbReference type="SAM" id="Phobius"/>
    </source>
</evidence>